<feature type="domain" description="3-dehydroquinate synthase N-terminal" evidence="6">
    <location>
        <begin position="2"/>
        <end position="104"/>
    </location>
</feature>
<feature type="domain" description="3-dehydroquinate synthase C-terminal" evidence="7">
    <location>
        <begin position="107"/>
        <end position="245"/>
    </location>
</feature>
<organism evidence="8">
    <name type="scientific">bioreactor metagenome</name>
    <dbReference type="NCBI Taxonomy" id="1076179"/>
    <lineage>
        <taxon>unclassified sequences</taxon>
        <taxon>metagenomes</taxon>
        <taxon>ecological metagenomes</taxon>
    </lineage>
</organism>
<keyword evidence="5 8" id="KW-0456">Lyase</keyword>
<dbReference type="Gene3D" id="3.40.50.1970">
    <property type="match status" value="1"/>
</dbReference>
<gene>
    <name evidence="8" type="primary">aroB_34</name>
    <name evidence="8" type="ORF">SDC9_146431</name>
</gene>
<dbReference type="PANTHER" id="PTHR43622:SF7">
    <property type="entry name" value="3-DEHYDROQUINATE SYNTHASE, CHLOROPLASTIC"/>
    <property type="match status" value="1"/>
</dbReference>
<dbReference type="SUPFAM" id="SSF56796">
    <property type="entry name" value="Dehydroquinate synthase-like"/>
    <property type="match status" value="1"/>
</dbReference>
<reference evidence="8" key="1">
    <citation type="submission" date="2019-08" db="EMBL/GenBank/DDBJ databases">
        <authorList>
            <person name="Kucharzyk K."/>
            <person name="Murdoch R.W."/>
            <person name="Higgins S."/>
            <person name="Loffler F."/>
        </authorList>
    </citation>
    <scope>NUCLEOTIDE SEQUENCE</scope>
</reference>
<sequence>MKSFSGVDSITRFLLENGADRSSLLVGVGGGTTTDLVAFCASIYMRGIDCILVPTTLLAQTDAAIGGKNGINFEGYKNVLGTIRQPISTLICPQFLKTLNKDELLEGLAEMLKIFIICDPSAFRNCADLAIKERFDSAKFYDLVKLAADYKSQIVTKDPFEKGERILLNLGHTFAHAYEKVLGVSHGKAVAAGIIDASFLSSMLGIADISMANTILREFTEIGYETNLIADSEKLSDAILKDKKKSSNHIQFILPKSIGNVVVQKIETKDLTQMFYDLSKYKKQ</sequence>
<keyword evidence="4" id="KW-0057">Aromatic amino acid biosynthesis</keyword>
<protein>
    <submittedName>
        <fullName evidence="8">3-dehydroquinate synthase</fullName>
        <ecNumber evidence="8">4.2.3.4</ecNumber>
    </submittedName>
</protein>
<dbReference type="InterPro" id="IPR030960">
    <property type="entry name" value="DHQS/DOIS_N"/>
</dbReference>
<dbReference type="EMBL" id="VSSQ01045341">
    <property type="protein sequence ID" value="MPM99240.1"/>
    <property type="molecule type" value="Genomic_DNA"/>
</dbReference>
<evidence type="ECO:0000259" key="7">
    <source>
        <dbReference type="Pfam" id="PF24621"/>
    </source>
</evidence>
<comment type="caution">
    <text evidence="8">The sequence shown here is derived from an EMBL/GenBank/DDBJ whole genome shotgun (WGS) entry which is preliminary data.</text>
</comment>
<dbReference type="GO" id="GO:0003856">
    <property type="term" value="F:3-dehydroquinate synthase activity"/>
    <property type="evidence" value="ECO:0007669"/>
    <property type="project" value="UniProtKB-EC"/>
</dbReference>
<dbReference type="PANTHER" id="PTHR43622">
    <property type="entry name" value="3-DEHYDROQUINATE SYNTHASE"/>
    <property type="match status" value="1"/>
</dbReference>
<evidence type="ECO:0000256" key="4">
    <source>
        <dbReference type="ARBA" id="ARBA00023141"/>
    </source>
</evidence>
<dbReference type="Pfam" id="PF24621">
    <property type="entry name" value="DHQS_C"/>
    <property type="match status" value="1"/>
</dbReference>
<accession>A0A645EBM5</accession>
<name>A0A645EBM5_9ZZZZ</name>
<dbReference type="InterPro" id="IPR050071">
    <property type="entry name" value="Dehydroquinate_synthase"/>
</dbReference>
<dbReference type="InterPro" id="IPR056179">
    <property type="entry name" value="DHQS_C"/>
</dbReference>
<evidence type="ECO:0000313" key="8">
    <source>
        <dbReference type="EMBL" id="MPM99240.1"/>
    </source>
</evidence>
<evidence type="ECO:0000256" key="1">
    <source>
        <dbReference type="ARBA" id="ARBA00001911"/>
    </source>
</evidence>
<dbReference type="GO" id="GO:0008652">
    <property type="term" value="P:amino acid biosynthetic process"/>
    <property type="evidence" value="ECO:0007669"/>
    <property type="project" value="UniProtKB-KW"/>
</dbReference>
<comment type="cofactor">
    <cofactor evidence="1">
        <name>NAD(+)</name>
        <dbReference type="ChEBI" id="CHEBI:57540"/>
    </cofactor>
</comment>
<evidence type="ECO:0000256" key="3">
    <source>
        <dbReference type="ARBA" id="ARBA00023027"/>
    </source>
</evidence>
<dbReference type="AlphaFoldDB" id="A0A645EBM5"/>
<evidence type="ECO:0000259" key="6">
    <source>
        <dbReference type="Pfam" id="PF01761"/>
    </source>
</evidence>
<dbReference type="EC" id="4.2.3.4" evidence="8"/>
<keyword evidence="3" id="KW-0520">NAD</keyword>
<dbReference type="Pfam" id="PF01761">
    <property type="entry name" value="DHQ_synthase"/>
    <property type="match status" value="1"/>
</dbReference>
<dbReference type="Gene3D" id="1.20.1090.10">
    <property type="entry name" value="Dehydroquinate synthase-like - alpha domain"/>
    <property type="match status" value="1"/>
</dbReference>
<proteinExistence type="predicted"/>
<evidence type="ECO:0000256" key="5">
    <source>
        <dbReference type="ARBA" id="ARBA00023239"/>
    </source>
</evidence>
<dbReference type="CDD" id="cd08195">
    <property type="entry name" value="DHQS"/>
    <property type="match status" value="1"/>
</dbReference>
<dbReference type="GO" id="GO:0009073">
    <property type="term" value="P:aromatic amino acid family biosynthetic process"/>
    <property type="evidence" value="ECO:0007669"/>
    <property type="project" value="UniProtKB-KW"/>
</dbReference>
<evidence type="ECO:0000256" key="2">
    <source>
        <dbReference type="ARBA" id="ARBA00022605"/>
    </source>
</evidence>
<keyword evidence="2" id="KW-0028">Amino-acid biosynthesis</keyword>